<organism evidence="3 4">
    <name type="scientific">Striga hermonthica</name>
    <name type="common">Purple witchweed</name>
    <name type="synonym">Buchnera hermonthica</name>
    <dbReference type="NCBI Taxonomy" id="68872"/>
    <lineage>
        <taxon>Eukaryota</taxon>
        <taxon>Viridiplantae</taxon>
        <taxon>Streptophyta</taxon>
        <taxon>Embryophyta</taxon>
        <taxon>Tracheophyta</taxon>
        <taxon>Spermatophyta</taxon>
        <taxon>Magnoliopsida</taxon>
        <taxon>eudicotyledons</taxon>
        <taxon>Gunneridae</taxon>
        <taxon>Pentapetalae</taxon>
        <taxon>asterids</taxon>
        <taxon>lamiids</taxon>
        <taxon>Lamiales</taxon>
        <taxon>Orobanchaceae</taxon>
        <taxon>Buchnereae</taxon>
        <taxon>Striga</taxon>
    </lineage>
</organism>
<dbReference type="PANTHER" id="PTHR45295:SF3">
    <property type="entry name" value="CHAPERONE DNAJ-DOMAIN SUPERFAMILY PROTEIN"/>
    <property type="match status" value="1"/>
</dbReference>
<name>A0A9N7RHZ6_STRHE</name>
<feature type="non-terminal residue" evidence="3">
    <location>
        <position position="1"/>
    </location>
</feature>
<dbReference type="InterPro" id="IPR001623">
    <property type="entry name" value="DnaJ_domain"/>
</dbReference>
<comment type="caution">
    <text evidence="3">The sequence shown here is derived from an EMBL/GenBank/DDBJ whole genome shotgun (WGS) entry which is preliminary data.</text>
</comment>
<dbReference type="SUPFAM" id="SSF46565">
    <property type="entry name" value="Chaperone J-domain"/>
    <property type="match status" value="1"/>
</dbReference>
<dbReference type="CDD" id="cd06257">
    <property type="entry name" value="DnaJ"/>
    <property type="match status" value="1"/>
</dbReference>
<dbReference type="PROSITE" id="PS50076">
    <property type="entry name" value="DNAJ_2"/>
    <property type="match status" value="1"/>
</dbReference>
<dbReference type="Gene3D" id="3.30.70.20">
    <property type="match status" value="1"/>
</dbReference>
<dbReference type="Pfam" id="PF00226">
    <property type="entry name" value="DnaJ"/>
    <property type="match status" value="1"/>
</dbReference>
<feature type="region of interest" description="Disordered" evidence="1">
    <location>
        <begin position="1"/>
        <end position="47"/>
    </location>
</feature>
<dbReference type="PANTHER" id="PTHR45295">
    <property type="entry name" value="CHAPERONE PROTEIN DNAJ C76, CHLOROPLASTIC"/>
    <property type="match status" value="1"/>
</dbReference>
<evidence type="ECO:0000313" key="4">
    <source>
        <dbReference type="Proteomes" id="UP001153555"/>
    </source>
</evidence>
<dbReference type="PRINTS" id="PR00625">
    <property type="entry name" value="JDOMAIN"/>
</dbReference>
<dbReference type="AlphaFoldDB" id="A0A9N7RHZ6"/>
<evidence type="ECO:0000259" key="2">
    <source>
        <dbReference type="PROSITE" id="PS50076"/>
    </source>
</evidence>
<sequence>GHGNWPSLSPLTKVSSCAPASQSPMERGSSVERHRNAPGPSTCAPSSSSLRVLCNYGGGGGGGGGENSDYSGCDSQPFTASWAYAVLGLEPQCSSAQLKAAFRSKVKQCHPDVTRGEQNSDTMIRHVIQAYEILSNYSKSEIIEREFMNPFDQPECEPCDIFVNGILCIGRGCPYSCVRTAPRAFKFSSETGRAFAASQGHGGDYKVHLAVGQCPRSCIHYVTPSQRTILEELLDSILNVPYDTSAEAELLYGLIVKAKYENNRYQVPKEKAKASNEHVDWL</sequence>
<protein>
    <submittedName>
        <fullName evidence="3">Chaperone DnaJ-domain superfamily protein</fullName>
    </submittedName>
</protein>
<dbReference type="InterPro" id="IPR036869">
    <property type="entry name" value="J_dom_sf"/>
</dbReference>
<evidence type="ECO:0000313" key="3">
    <source>
        <dbReference type="EMBL" id="CAA0828617.1"/>
    </source>
</evidence>
<accession>A0A9N7RHZ6</accession>
<dbReference type="Gene3D" id="1.10.287.110">
    <property type="entry name" value="DnaJ domain"/>
    <property type="match status" value="1"/>
</dbReference>
<proteinExistence type="predicted"/>
<evidence type="ECO:0000256" key="1">
    <source>
        <dbReference type="SAM" id="MobiDB-lite"/>
    </source>
</evidence>
<keyword evidence="4" id="KW-1185">Reference proteome</keyword>
<dbReference type="EMBL" id="CACSLK010027752">
    <property type="protein sequence ID" value="CAA0828617.1"/>
    <property type="molecule type" value="Genomic_DNA"/>
</dbReference>
<dbReference type="Proteomes" id="UP001153555">
    <property type="component" value="Unassembled WGS sequence"/>
</dbReference>
<dbReference type="OrthoDB" id="10250354at2759"/>
<gene>
    <name evidence="3" type="ORF">SHERM_24312</name>
</gene>
<reference evidence="3" key="1">
    <citation type="submission" date="2019-12" db="EMBL/GenBank/DDBJ databases">
        <authorList>
            <person name="Scholes J."/>
        </authorList>
    </citation>
    <scope>NUCLEOTIDE SEQUENCE</scope>
</reference>
<feature type="compositionally biased region" description="Polar residues" evidence="1">
    <location>
        <begin position="1"/>
        <end position="24"/>
    </location>
</feature>
<feature type="domain" description="J" evidence="2">
    <location>
        <begin position="82"/>
        <end position="152"/>
    </location>
</feature>
<dbReference type="SMART" id="SM00271">
    <property type="entry name" value="DnaJ"/>
    <property type="match status" value="1"/>
</dbReference>